<dbReference type="AlphaFoldDB" id="A0AB39UUH6"/>
<feature type="region of interest" description="Disordered" evidence="1">
    <location>
        <begin position="1"/>
        <end position="40"/>
    </location>
</feature>
<dbReference type="RefSeq" id="WP_369600738.1">
    <property type="nucleotide sequence ID" value="NZ_CP154858.1"/>
</dbReference>
<feature type="compositionally biased region" description="Basic and acidic residues" evidence="1">
    <location>
        <begin position="1"/>
        <end position="10"/>
    </location>
</feature>
<organism evidence="2">
    <name type="scientific">Thermohahella caldifontis</name>
    <dbReference type="NCBI Taxonomy" id="3142973"/>
    <lineage>
        <taxon>Bacteria</taxon>
        <taxon>Pseudomonadati</taxon>
        <taxon>Pseudomonadota</taxon>
        <taxon>Gammaproteobacteria</taxon>
        <taxon>Oceanospirillales</taxon>
        <taxon>Hahellaceae</taxon>
        <taxon>Thermohahella</taxon>
    </lineage>
</organism>
<protein>
    <submittedName>
        <fullName evidence="2">Uncharacterized protein</fullName>
    </submittedName>
</protein>
<proteinExistence type="predicted"/>
<sequence length="63" mass="7122">MSDPGIHDQSDNNQYHTGSGLTLNRIAESGSQSGAVKTPNFERHEINLRLASPHFFRRRHSTF</sequence>
<gene>
    <name evidence="2" type="ORF">AAIA72_12985</name>
</gene>
<dbReference type="KEGG" id="tcd:AAIA72_12985"/>
<accession>A0AB39UUH6</accession>
<name>A0AB39UUH6_9GAMM</name>
<feature type="compositionally biased region" description="Polar residues" evidence="1">
    <location>
        <begin position="11"/>
        <end position="22"/>
    </location>
</feature>
<dbReference type="EMBL" id="CP154858">
    <property type="protein sequence ID" value="XDT71713.1"/>
    <property type="molecule type" value="Genomic_DNA"/>
</dbReference>
<evidence type="ECO:0000313" key="2">
    <source>
        <dbReference type="EMBL" id="XDT71713.1"/>
    </source>
</evidence>
<reference evidence="2" key="1">
    <citation type="submission" date="2024-05" db="EMBL/GenBank/DDBJ databases">
        <title>Genome sequencing of novel strain.</title>
        <authorList>
            <person name="Ganbat D."/>
            <person name="Ganbat S."/>
            <person name="Lee S.-J."/>
        </authorList>
    </citation>
    <scope>NUCLEOTIDE SEQUENCE</scope>
    <source>
        <strain evidence="2">SMD15-11</strain>
    </source>
</reference>
<evidence type="ECO:0000256" key="1">
    <source>
        <dbReference type="SAM" id="MobiDB-lite"/>
    </source>
</evidence>